<evidence type="ECO:0000259" key="5">
    <source>
        <dbReference type="PROSITE" id="PS51184"/>
    </source>
</evidence>
<evidence type="ECO:0000256" key="2">
    <source>
        <dbReference type="ARBA" id="ARBA00022490"/>
    </source>
</evidence>
<organism evidence="6">
    <name type="scientific">Ixodes ricinus</name>
    <name type="common">Common tick</name>
    <name type="synonym">Acarus ricinus</name>
    <dbReference type="NCBI Taxonomy" id="34613"/>
    <lineage>
        <taxon>Eukaryota</taxon>
        <taxon>Metazoa</taxon>
        <taxon>Ecdysozoa</taxon>
        <taxon>Arthropoda</taxon>
        <taxon>Chelicerata</taxon>
        <taxon>Arachnida</taxon>
        <taxon>Acari</taxon>
        <taxon>Parasitiformes</taxon>
        <taxon>Ixodida</taxon>
        <taxon>Ixodoidea</taxon>
        <taxon>Ixodidae</taxon>
        <taxon>Ixodinae</taxon>
        <taxon>Ixodes</taxon>
    </lineage>
</organism>
<dbReference type="SUPFAM" id="SSF51197">
    <property type="entry name" value="Clavaminate synthase-like"/>
    <property type="match status" value="1"/>
</dbReference>
<dbReference type="PANTHER" id="PTHR12461:SF43">
    <property type="entry name" value="HSPB1-ASSOCIATED PROTEIN 1"/>
    <property type="match status" value="1"/>
</dbReference>
<evidence type="ECO:0000256" key="1">
    <source>
        <dbReference type="ARBA" id="ARBA00004496"/>
    </source>
</evidence>
<dbReference type="AlphaFoldDB" id="V5I1D8"/>
<comment type="subcellular location">
    <subcellularLocation>
        <location evidence="1">Cytoplasm</location>
    </subcellularLocation>
</comment>
<keyword evidence="2" id="KW-0963">Cytoplasm</keyword>
<dbReference type="Gene3D" id="2.60.120.650">
    <property type="entry name" value="Cupin"/>
    <property type="match status" value="1"/>
</dbReference>
<dbReference type="GO" id="GO:0005737">
    <property type="term" value="C:cytoplasm"/>
    <property type="evidence" value="ECO:0007669"/>
    <property type="project" value="UniProtKB-SubCell"/>
</dbReference>
<name>V5I1D8_IXORI</name>
<dbReference type="SMART" id="SM00558">
    <property type="entry name" value="JmjC"/>
    <property type="match status" value="1"/>
</dbReference>
<dbReference type="EMBL" id="GANP01003280">
    <property type="protein sequence ID" value="JAB81188.1"/>
    <property type="molecule type" value="mRNA"/>
</dbReference>
<feature type="domain" description="JmjC" evidence="5">
    <location>
        <begin position="95"/>
        <end position="256"/>
    </location>
</feature>
<dbReference type="InterPro" id="IPR041667">
    <property type="entry name" value="Cupin_8"/>
</dbReference>
<evidence type="ECO:0000256" key="3">
    <source>
        <dbReference type="ARBA" id="ARBA00037342"/>
    </source>
</evidence>
<evidence type="ECO:0000313" key="6">
    <source>
        <dbReference type="EMBL" id="JAB81188.1"/>
    </source>
</evidence>
<sequence>TLLRYLKRPVVFRDALSKAWKCSTWTLDVWASKTKNLSLNFRIGPRTQTEQPTWENESSYVPASIEEFNRWTGGQAHAADELGKVDGLSQFAYSGYNYMSKVFGDLPDVLEAVDWSSFGFPGRDGRESAFWLGSAGSNTPCHQDAYGCNLVAELVGRKAWTLFPPEMSSSLYPTRIPFEESSIFSQVNLEKIDVARFPKTKLLKPYYVVLEPGDVLFVPSRWWHYVRCLDTSLSINTWIPLSTDREHQLQEAVTRTLATLLIPCYEDEDSTWLNTNEARILISAASDLSSESQGAAISFTFLWMSLELTTPDENLAYISKLLGPPAGEVEPAEEEGIVRDHEPTLVAHCTLEEYASSSGAQLPPESPPRKRSRFTENSGTPRARDVVNCFLHPDVVRLVAEKLKELRAPPAE</sequence>
<proteinExistence type="evidence at transcript level"/>
<dbReference type="InterPro" id="IPR003347">
    <property type="entry name" value="JmjC_dom"/>
</dbReference>
<dbReference type="PROSITE" id="PS51184">
    <property type="entry name" value="JMJC"/>
    <property type="match status" value="1"/>
</dbReference>
<evidence type="ECO:0000256" key="4">
    <source>
        <dbReference type="SAM" id="MobiDB-lite"/>
    </source>
</evidence>
<dbReference type="PANTHER" id="PTHR12461">
    <property type="entry name" value="HYPOXIA-INDUCIBLE FACTOR 1 ALPHA INHIBITOR-RELATED"/>
    <property type="match status" value="1"/>
</dbReference>
<feature type="non-terminal residue" evidence="6">
    <location>
        <position position="1"/>
    </location>
</feature>
<dbReference type="FunFam" id="2.60.120.650:FF:000018">
    <property type="entry name" value="HSPB1-associated protein 1 homolog"/>
    <property type="match status" value="1"/>
</dbReference>
<dbReference type="Pfam" id="PF13621">
    <property type="entry name" value="Cupin_8"/>
    <property type="match status" value="1"/>
</dbReference>
<comment type="function">
    <text evidence="3">May play a role in cellular stress response.</text>
</comment>
<accession>V5I1D8</accession>
<reference evidence="6" key="1">
    <citation type="journal article" date="2015" name="Sci. Rep.">
        <title>Tissue- and time-dependent transcription in Ixodes ricinus salivary glands and midguts when blood feeding on the vertebrate host.</title>
        <authorList>
            <person name="Kotsyfakis M."/>
            <person name="Schwarz A."/>
            <person name="Erhart J."/>
            <person name="Ribeiro J.M."/>
        </authorList>
    </citation>
    <scope>NUCLEOTIDE SEQUENCE</scope>
    <source>
        <tissue evidence="6">Salivary gland and midgut</tissue>
    </source>
</reference>
<feature type="region of interest" description="Disordered" evidence="4">
    <location>
        <begin position="355"/>
        <end position="380"/>
    </location>
</feature>
<protein>
    <recommendedName>
        <fullName evidence="5">JmjC domain-containing protein</fullName>
    </recommendedName>
</protein>